<dbReference type="OrthoDB" id="198885at2759"/>
<evidence type="ECO:0000313" key="6">
    <source>
        <dbReference type="EMBL" id="CCO18674.1"/>
    </source>
</evidence>
<dbReference type="PANTHER" id="PTHR42909">
    <property type="entry name" value="ZGC:136858"/>
    <property type="match status" value="1"/>
</dbReference>
<dbReference type="KEGG" id="bpg:Bathy11g03880"/>
<protein>
    <submittedName>
        <fullName evidence="6">Indigoidine synthase A family protein</fullName>
    </submittedName>
</protein>
<dbReference type="GeneID" id="19013067"/>
<dbReference type="EMBL" id="FO082268">
    <property type="protein sequence ID" value="CCO18674.1"/>
    <property type="molecule type" value="Genomic_DNA"/>
</dbReference>
<dbReference type="eggNOG" id="KOG3009">
    <property type="taxonomic scope" value="Eukaryota"/>
</dbReference>
<dbReference type="Gene3D" id="3.40.1790.10">
    <property type="entry name" value="Indigoidine synthase domain"/>
    <property type="match status" value="1"/>
</dbReference>
<keyword evidence="7" id="KW-1185">Reference proteome</keyword>
<keyword evidence="3" id="KW-0464">Manganese</keyword>
<keyword evidence="5" id="KW-0326">Glycosidase</keyword>
<dbReference type="InterPro" id="IPR022830">
    <property type="entry name" value="Indigdn_synthA-like"/>
</dbReference>
<keyword evidence="4" id="KW-0456">Lyase</keyword>
<evidence type="ECO:0000256" key="2">
    <source>
        <dbReference type="ARBA" id="ARBA00022801"/>
    </source>
</evidence>
<evidence type="ECO:0000256" key="3">
    <source>
        <dbReference type="ARBA" id="ARBA00023211"/>
    </source>
</evidence>
<dbReference type="RefSeq" id="XP_007510329.1">
    <property type="nucleotide sequence ID" value="XM_007510267.1"/>
</dbReference>
<evidence type="ECO:0000256" key="5">
    <source>
        <dbReference type="ARBA" id="ARBA00023295"/>
    </source>
</evidence>
<dbReference type="HAMAP" id="MF_01876">
    <property type="entry name" value="PsiMP_glycosidase"/>
    <property type="match status" value="1"/>
</dbReference>
<accession>K8EL19</accession>
<organism evidence="6 7">
    <name type="scientific">Bathycoccus prasinos</name>
    <dbReference type="NCBI Taxonomy" id="41875"/>
    <lineage>
        <taxon>Eukaryota</taxon>
        <taxon>Viridiplantae</taxon>
        <taxon>Chlorophyta</taxon>
        <taxon>Mamiellophyceae</taxon>
        <taxon>Mamiellales</taxon>
        <taxon>Bathycoccaceae</taxon>
        <taxon>Bathycoccus</taxon>
    </lineage>
</organism>
<dbReference type="Proteomes" id="UP000198341">
    <property type="component" value="Chromosome 11"/>
</dbReference>
<dbReference type="Pfam" id="PF04227">
    <property type="entry name" value="Indigoidine_A"/>
    <property type="match status" value="1"/>
</dbReference>
<dbReference type="AlphaFoldDB" id="K8EL19"/>
<dbReference type="GO" id="GO:0046872">
    <property type="term" value="F:metal ion binding"/>
    <property type="evidence" value="ECO:0007669"/>
    <property type="project" value="UniProtKB-KW"/>
</dbReference>
<gene>
    <name evidence="6" type="ordered locus">Bathy11g03880</name>
</gene>
<proteinExistence type="inferred from homology"/>
<keyword evidence="1" id="KW-0479">Metal-binding</keyword>
<reference evidence="6 7" key="1">
    <citation type="submission" date="2011-10" db="EMBL/GenBank/DDBJ databases">
        <authorList>
            <person name="Genoscope - CEA"/>
        </authorList>
    </citation>
    <scope>NUCLEOTIDE SEQUENCE [LARGE SCALE GENOMIC DNA]</scope>
    <source>
        <strain evidence="6 7">RCC 1105</strain>
    </source>
</reference>
<dbReference type="GO" id="GO:0016798">
    <property type="term" value="F:hydrolase activity, acting on glycosyl bonds"/>
    <property type="evidence" value="ECO:0007669"/>
    <property type="project" value="UniProtKB-KW"/>
</dbReference>
<dbReference type="STRING" id="41875.K8EL19"/>
<dbReference type="InterPro" id="IPR007342">
    <property type="entry name" value="PsuG"/>
</dbReference>
<name>K8EL19_9CHLO</name>
<evidence type="ECO:0000256" key="4">
    <source>
        <dbReference type="ARBA" id="ARBA00023239"/>
    </source>
</evidence>
<dbReference type="GO" id="GO:0004730">
    <property type="term" value="F:pseudouridylate synthase activity"/>
    <property type="evidence" value="ECO:0007669"/>
    <property type="project" value="InterPro"/>
</dbReference>
<evidence type="ECO:0000256" key="1">
    <source>
        <dbReference type="ARBA" id="ARBA00022723"/>
    </source>
</evidence>
<dbReference type="GO" id="GO:0005737">
    <property type="term" value="C:cytoplasm"/>
    <property type="evidence" value="ECO:0007669"/>
    <property type="project" value="TreeGrafter"/>
</dbReference>
<dbReference type="SUPFAM" id="SSF110581">
    <property type="entry name" value="Indigoidine synthase A-like"/>
    <property type="match status" value="1"/>
</dbReference>
<evidence type="ECO:0000313" key="7">
    <source>
        <dbReference type="Proteomes" id="UP000198341"/>
    </source>
</evidence>
<sequence length="359" mass="38194">MSPPAVEPAVAAARRRISSLNLHLCSSSSLSSTSSSSLSTRIFVSDKVQTALKNNIPVVALESTIISHGMSYPENCKCAMEVEDIISSKGCVPATIAIIDGYVKVGLTRKEIDKLGKEGARGDVQKVSRRDIAPILANASLSESSLGRLKLGATTVSATLLIADMMKIPVFVTGGIGGVHRNAETTFDISSDLIELSRAKNTVVVCAGVKSILDIGKTLEVLETLGVTTVGYKTTAFPAFFTRDSGFKPSTFVNSAEEAANLIDARNALRLNSGVLFAVPVPEQYEKATGAEIERCTTQAIREAKRRRISGRDVTPFLLKRIVELSKGKSLSTNIALVKNNAEVGADIAIALKDIRGEE</sequence>
<dbReference type="PANTHER" id="PTHR42909:SF1">
    <property type="entry name" value="CARBOHYDRATE KINASE PFKB DOMAIN-CONTAINING PROTEIN"/>
    <property type="match status" value="1"/>
</dbReference>
<keyword evidence="2" id="KW-0378">Hydrolase</keyword>